<dbReference type="EMBL" id="L03359">
    <property type="protein sequence ID" value="AAA62602.1"/>
    <property type="molecule type" value="Genomic_DNA"/>
</dbReference>
<name>V9GZN4_EUPCR</name>
<dbReference type="GO" id="GO:0015074">
    <property type="term" value="P:DNA integration"/>
    <property type="evidence" value="ECO:0007669"/>
    <property type="project" value="InterPro"/>
</dbReference>
<dbReference type="InterPro" id="IPR011010">
    <property type="entry name" value="DNA_brk_join_enz"/>
</dbReference>
<accession>V9GZN4</accession>
<dbReference type="GO" id="GO:0006310">
    <property type="term" value="P:DNA recombination"/>
    <property type="evidence" value="ECO:0007669"/>
    <property type="project" value="UniProtKB-KW"/>
</dbReference>
<dbReference type="InterPro" id="IPR013762">
    <property type="entry name" value="Integrase-like_cat_sf"/>
</dbReference>
<feature type="compositionally biased region" description="Basic and acidic residues" evidence="2">
    <location>
        <begin position="54"/>
        <end position="67"/>
    </location>
</feature>
<feature type="region of interest" description="Disordered" evidence="2">
    <location>
        <begin position="41"/>
        <end position="92"/>
    </location>
</feature>
<reference evidence="3" key="1">
    <citation type="journal article" date="1993" name="Gene">
        <title>Structures of the Euplotes crassus Tec1 and Tec2 elements: identification of putative transposase coding regions.</title>
        <authorList>
            <person name="Jahn C.L."/>
            <person name="Doktor S.Z."/>
            <person name="Frels J.S."/>
            <person name="Jaraczewski J.W."/>
            <person name="Krikau M.F."/>
        </authorList>
    </citation>
    <scope>NUCLEOTIDE SEQUENCE</scope>
</reference>
<dbReference type="Gene3D" id="1.10.443.10">
    <property type="entry name" value="Intergrase catalytic core"/>
    <property type="match status" value="1"/>
</dbReference>
<dbReference type="AlphaFoldDB" id="V9GZN4"/>
<proteinExistence type="predicted"/>
<evidence type="ECO:0000256" key="2">
    <source>
        <dbReference type="SAM" id="MobiDB-lite"/>
    </source>
</evidence>
<feature type="region of interest" description="Disordered" evidence="2">
    <location>
        <begin position="1"/>
        <end position="26"/>
    </location>
</feature>
<keyword evidence="1" id="KW-0233">DNA recombination</keyword>
<sequence>MQTRSKPKKQENNEGNPFDWLIDPRMNPVVNNMIDKAIKKRFGKDFKVVPNQSKSEDMSDQESHKSEEDQEDVEVGHQQSSANDKSHPQQPMKIKVEVDFPERFYSKMDEFISIYKKMEEKLNGKHTSIHQMPIMDDEPPEQDLISASAICDIAEENKSEEHYREEYPFETFLKERYPKLTKKNKMKYNRLKREVGGNDAVAFYLYIKDVGRPDSRKSLGSIFNKFLEANVPLNYMDVYEHFSSMDGQQKNYKTYVAKHYYAVKRVLVHSYGLDPKRFYKPKFKSNTRISARKMTIAPSKQFLLNVWNELYSDGHLMEALVIHLMFSLALRPNEVGFLSFDRIKRASTETYIEVYRSKTDEDQILGIDQLLMGRIMEYKKILEGTKEGLLWETRFSRCGKPIQGYFMFNKAEIWLYRLFKDRIPKLISSEFDITPSLMRKAAITEQTGEKNIVEAAKLANHKDISITRKHYLTMQQEFGSKPEEEKE</sequence>
<organism evidence="3">
    <name type="scientific">Euplotes crassus</name>
    <dbReference type="NCBI Taxonomy" id="5936"/>
    <lineage>
        <taxon>Eukaryota</taxon>
        <taxon>Sar</taxon>
        <taxon>Alveolata</taxon>
        <taxon>Ciliophora</taxon>
        <taxon>Intramacronucleata</taxon>
        <taxon>Spirotrichea</taxon>
        <taxon>Hypotrichia</taxon>
        <taxon>Euplotida</taxon>
        <taxon>Euplotidae</taxon>
        <taxon>Moneuplotes</taxon>
    </lineage>
</organism>
<dbReference type="SUPFAM" id="SSF56349">
    <property type="entry name" value="DNA breaking-rejoining enzymes"/>
    <property type="match status" value="1"/>
</dbReference>
<evidence type="ECO:0000313" key="3">
    <source>
        <dbReference type="EMBL" id="AAA62602.1"/>
    </source>
</evidence>
<dbReference type="CDD" id="cd00397">
    <property type="entry name" value="DNA_BRE_C"/>
    <property type="match status" value="1"/>
</dbReference>
<protein>
    <submittedName>
        <fullName evidence="3">ORF2</fullName>
    </submittedName>
</protein>
<dbReference type="GO" id="GO:0003677">
    <property type="term" value="F:DNA binding"/>
    <property type="evidence" value="ECO:0007669"/>
    <property type="project" value="InterPro"/>
</dbReference>
<evidence type="ECO:0000256" key="1">
    <source>
        <dbReference type="ARBA" id="ARBA00023172"/>
    </source>
</evidence>